<reference evidence="11 12" key="1">
    <citation type="submission" date="2025-04" db="UniProtKB">
        <authorList>
            <consortium name="RefSeq"/>
        </authorList>
    </citation>
    <scope>IDENTIFICATION</scope>
    <source>
        <tissue evidence="11 12">Whole insect</tissue>
    </source>
</reference>
<dbReference type="InterPro" id="IPR001254">
    <property type="entry name" value="Trypsin_dom"/>
</dbReference>
<keyword evidence="10" id="KW-1185">Reference proteome</keyword>
<dbReference type="PROSITE" id="PS00134">
    <property type="entry name" value="TRYPSIN_HIS"/>
    <property type="match status" value="1"/>
</dbReference>
<comment type="similarity">
    <text evidence="4">Belongs to the peptidase S1 family. CLIP subfamily.</text>
</comment>
<gene>
    <name evidence="11 12" type="primary">LOC114345609</name>
</gene>
<dbReference type="Gene3D" id="2.40.10.10">
    <property type="entry name" value="Trypsin-like serine proteases"/>
    <property type="match status" value="2"/>
</dbReference>
<dbReference type="SUPFAM" id="SSF50494">
    <property type="entry name" value="Trypsin-like serine proteases"/>
    <property type="match status" value="1"/>
</dbReference>
<dbReference type="Proteomes" id="UP001652700">
    <property type="component" value="Unplaced"/>
</dbReference>
<proteinExistence type="inferred from homology"/>
<evidence type="ECO:0000313" key="11">
    <source>
        <dbReference type="RefSeq" id="XP_028152208.1"/>
    </source>
</evidence>
<evidence type="ECO:0000256" key="7">
    <source>
        <dbReference type="SAM" id="SignalP"/>
    </source>
</evidence>
<name>A0A6P7GRP6_DIAVI</name>
<keyword evidence="7" id="KW-0732">Signal</keyword>
<dbReference type="Pfam" id="PF00089">
    <property type="entry name" value="Trypsin"/>
    <property type="match status" value="1"/>
</dbReference>
<dbReference type="InterPro" id="IPR001314">
    <property type="entry name" value="Peptidase_S1A"/>
</dbReference>
<comment type="subcellular location">
    <subcellularLocation>
        <location evidence="1">Secreted</location>
    </subcellularLocation>
</comment>
<evidence type="ECO:0000313" key="9">
    <source>
        <dbReference type="EnsemblMetazoa" id="XP_050499970.1"/>
    </source>
</evidence>
<reference evidence="9" key="2">
    <citation type="submission" date="2025-05" db="UniProtKB">
        <authorList>
            <consortium name="EnsemblMetazoa"/>
        </authorList>
    </citation>
    <scope>IDENTIFICATION</scope>
</reference>
<dbReference type="GO" id="GO:0004252">
    <property type="term" value="F:serine-type endopeptidase activity"/>
    <property type="evidence" value="ECO:0007669"/>
    <property type="project" value="InterPro"/>
</dbReference>
<evidence type="ECO:0000313" key="12">
    <source>
        <dbReference type="RefSeq" id="XP_028152209.1"/>
    </source>
</evidence>
<dbReference type="RefSeq" id="XP_028152209.1">
    <property type="nucleotide sequence ID" value="XM_028296408.1"/>
</dbReference>
<dbReference type="PROSITE" id="PS50240">
    <property type="entry name" value="TRYPSIN_DOM"/>
    <property type="match status" value="1"/>
</dbReference>
<keyword evidence="3" id="KW-1015">Disulfide bond</keyword>
<dbReference type="RefSeq" id="XP_028152208.1">
    <property type="nucleotide sequence ID" value="XM_028296407.1"/>
</dbReference>
<evidence type="ECO:0000313" key="10">
    <source>
        <dbReference type="Proteomes" id="UP001652700"/>
    </source>
</evidence>
<dbReference type="AlphaFoldDB" id="A0A6P7GRP6"/>
<evidence type="ECO:0000256" key="3">
    <source>
        <dbReference type="ARBA" id="ARBA00023157"/>
    </source>
</evidence>
<dbReference type="InterPro" id="IPR009003">
    <property type="entry name" value="Peptidase_S1_PA"/>
</dbReference>
<evidence type="ECO:0000256" key="4">
    <source>
        <dbReference type="ARBA" id="ARBA00024195"/>
    </source>
</evidence>
<feature type="signal peptide" evidence="7">
    <location>
        <begin position="1"/>
        <end position="17"/>
    </location>
</feature>
<accession>A0A6P7GRP6</accession>
<dbReference type="GO" id="GO:0005576">
    <property type="term" value="C:extracellular region"/>
    <property type="evidence" value="ECO:0007669"/>
    <property type="project" value="UniProtKB-SubCell"/>
</dbReference>
<protein>
    <recommendedName>
        <fullName evidence="5">Phenoloxidase-activating factor 2</fullName>
    </recommendedName>
    <alternativeName>
        <fullName evidence="6">Prophenoloxidase-activating factor II</fullName>
    </alternativeName>
</protein>
<dbReference type="InterPro" id="IPR041515">
    <property type="entry name" value="PPAF-2-like_Clip"/>
</dbReference>
<evidence type="ECO:0000256" key="5">
    <source>
        <dbReference type="ARBA" id="ARBA00068096"/>
    </source>
</evidence>
<feature type="chain" id="PRO_5044651040" description="Phenoloxidase-activating factor 2" evidence="7">
    <location>
        <begin position="18"/>
        <end position="362"/>
    </location>
</feature>
<dbReference type="InterPro" id="IPR051487">
    <property type="entry name" value="Ser/Thr_Proteases_Immune/Dev"/>
</dbReference>
<dbReference type="SMART" id="SM00020">
    <property type="entry name" value="Tryp_SPc"/>
    <property type="match status" value="1"/>
</dbReference>
<feature type="domain" description="Peptidase S1" evidence="8">
    <location>
        <begin position="101"/>
        <end position="350"/>
    </location>
</feature>
<keyword evidence="2" id="KW-0964">Secreted</keyword>
<dbReference type="FunFam" id="2.40.10.10:FF:000038">
    <property type="entry name" value="Serine protease"/>
    <property type="match status" value="1"/>
</dbReference>
<dbReference type="PANTHER" id="PTHR24256">
    <property type="entry name" value="TRYPTASE-RELATED"/>
    <property type="match status" value="1"/>
</dbReference>
<dbReference type="InterPro" id="IPR043504">
    <property type="entry name" value="Peptidase_S1_PA_chymotrypsin"/>
</dbReference>
<evidence type="ECO:0000256" key="2">
    <source>
        <dbReference type="ARBA" id="ARBA00022525"/>
    </source>
</evidence>
<dbReference type="InterPro" id="IPR018114">
    <property type="entry name" value="TRYPSIN_HIS"/>
</dbReference>
<dbReference type="CDD" id="cd00190">
    <property type="entry name" value="Tryp_SPc"/>
    <property type="match status" value="1"/>
</dbReference>
<dbReference type="Pfam" id="PF18322">
    <property type="entry name" value="CLIP_1"/>
    <property type="match status" value="1"/>
</dbReference>
<evidence type="ECO:0000259" key="8">
    <source>
        <dbReference type="PROSITE" id="PS50240"/>
    </source>
</evidence>
<organism evidence="12">
    <name type="scientific">Diabrotica virgifera virgifera</name>
    <name type="common">western corn rootworm</name>
    <dbReference type="NCBI Taxonomy" id="50390"/>
    <lineage>
        <taxon>Eukaryota</taxon>
        <taxon>Metazoa</taxon>
        <taxon>Ecdysozoa</taxon>
        <taxon>Arthropoda</taxon>
        <taxon>Hexapoda</taxon>
        <taxon>Insecta</taxon>
        <taxon>Pterygota</taxon>
        <taxon>Neoptera</taxon>
        <taxon>Endopterygota</taxon>
        <taxon>Coleoptera</taxon>
        <taxon>Polyphaga</taxon>
        <taxon>Cucujiformia</taxon>
        <taxon>Chrysomeloidea</taxon>
        <taxon>Chrysomelidae</taxon>
        <taxon>Galerucinae</taxon>
        <taxon>Diabroticina</taxon>
        <taxon>Diabroticites</taxon>
        <taxon>Diabrotica</taxon>
    </lineage>
</organism>
<dbReference type="GO" id="GO:0006508">
    <property type="term" value="P:proteolysis"/>
    <property type="evidence" value="ECO:0007669"/>
    <property type="project" value="InterPro"/>
</dbReference>
<dbReference type="EnsemblMetazoa" id="XM_050644013.1">
    <property type="protein sequence ID" value="XP_050499970.1"/>
    <property type="gene ID" value="LOC126880238"/>
</dbReference>
<evidence type="ECO:0000256" key="6">
    <source>
        <dbReference type="ARBA" id="ARBA00076468"/>
    </source>
</evidence>
<dbReference type="OrthoDB" id="6261922at2759"/>
<dbReference type="PRINTS" id="PR00722">
    <property type="entry name" value="CHYMOTRYPSIN"/>
</dbReference>
<evidence type="ECO:0000256" key="1">
    <source>
        <dbReference type="ARBA" id="ARBA00004613"/>
    </source>
</evidence>
<sequence>MFPKLLTILAFVCTSKSQTNEYNFISESLPPCVCVSPNQCADNDSLVTGEDKMDIRIDKQECANYLEVCCENPLEIPSSLIKPMVYRGCGYKTPVEFSPRITTDSNLSQFGELPWSVIIMMRDATSPDRNIYRCGGSLIHPEVVMTAAHCVFGLDHTLLTIRVGEWDTRSQDEPLPHQDTTVREMVINPHFILKSLRNDIALLFLNEPVTLRDNVGIICLPPQNFAMDNVMCTASGWGKDTFKRGRHSSILKKVDLPLVSREACITSLTKTRLGSFYRLHLSFICAGGEENKDTCKGDGGSPLVCPIPNEPNRFFQMGIVSWGIGCGENGTPGVYVNVPMFTNWIDKELAKRNLDPSTYRYK</sequence>